<comment type="caution">
    <text evidence="2">The sequence shown here is derived from an EMBL/GenBank/DDBJ whole genome shotgun (WGS) entry which is preliminary data.</text>
</comment>
<accession>A0A8J3WQY7</accession>
<protein>
    <submittedName>
        <fullName evidence="2">Uncharacterized protein</fullName>
    </submittedName>
</protein>
<keyword evidence="3" id="KW-1185">Reference proteome</keyword>
<dbReference type="AlphaFoldDB" id="A0A8J3WQY7"/>
<evidence type="ECO:0000313" key="2">
    <source>
        <dbReference type="EMBL" id="GIH98585.1"/>
    </source>
</evidence>
<evidence type="ECO:0000313" key="3">
    <source>
        <dbReference type="Proteomes" id="UP000634476"/>
    </source>
</evidence>
<name>A0A8J3WQY7_9ACTN</name>
<organism evidence="2 3">
    <name type="scientific">Planobispora takensis</name>
    <dbReference type="NCBI Taxonomy" id="1367882"/>
    <lineage>
        <taxon>Bacteria</taxon>
        <taxon>Bacillati</taxon>
        <taxon>Actinomycetota</taxon>
        <taxon>Actinomycetes</taxon>
        <taxon>Streptosporangiales</taxon>
        <taxon>Streptosporangiaceae</taxon>
        <taxon>Planobispora</taxon>
    </lineage>
</organism>
<proteinExistence type="predicted"/>
<sequence length="97" mass="9796">MPAGLGADAQPGQAGRPDHGGHVVGVLGLHDRQHGLLDGTVPRQPGGVEAFVAGDENPAAYHLAKLTAYIHAVLPVVCEPMLAEAVCGGFGVRLAAT</sequence>
<dbReference type="Proteomes" id="UP000634476">
    <property type="component" value="Unassembled WGS sequence"/>
</dbReference>
<feature type="region of interest" description="Disordered" evidence="1">
    <location>
        <begin position="1"/>
        <end position="21"/>
    </location>
</feature>
<evidence type="ECO:0000256" key="1">
    <source>
        <dbReference type="SAM" id="MobiDB-lite"/>
    </source>
</evidence>
<gene>
    <name evidence="2" type="ORF">Pta02_05940</name>
</gene>
<dbReference type="EMBL" id="BOOK01000004">
    <property type="protein sequence ID" value="GIH98585.1"/>
    <property type="molecule type" value="Genomic_DNA"/>
</dbReference>
<reference evidence="2" key="1">
    <citation type="submission" date="2021-01" db="EMBL/GenBank/DDBJ databases">
        <title>Whole genome shotgun sequence of Planobispora takensis NBRC 109077.</title>
        <authorList>
            <person name="Komaki H."/>
            <person name="Tamura T."/>
        </authorList>
    </citation>
    <scope>NUCLEOTIDE SEQUENCE</scope>
    <source>
        <strain evidence="2">NBRC 109077</strain>
    </source>
</reference>